<keyword evidence="3" id="KW-1185">Reference proteome</keyword>
<accession>W4QRH2</accession>
<keyword evidence="1" id="KW-0812">Transmembrane</keyword>
<reference evidence="2 3" key="1">
    <citation type="journal article" date="2014" name="Genome Announc.">
        <title>Draft Genome Sequences of Three Alkaliphilic Bacillus Strains, Bacillus wakoensis JCM 9140T, Bacillus akibai JCM 9157T, and Bacillus hemicellulosilyticus JCM 9152T.</title>
        <authorList>
            <person name="Yuki M."/>
            <person name="Oshima K."/>
            <person name="Suda W."/>
            <person name="Oshida Y."/>
            <person name="Kitamura K."/>
            <person name="Iida T."/>
            <person name="Hattori M."/>
            <person name="Ohkuma M."/>
        </authorList>
    </citation>
    <scope>NUCLEOTIDE SEQUENCE [LARGE SCALE GENOMIC DNA]</scope>
    <source>
        <strain evidence="2 3">JCM 9157</strain>
    </source>
</reference>
<dbReference type="eggNOG" id="ENOG502Z7KZ">
    <property type="taxonomic scope" value="Bacteria"/>
</dbReference>
<dbReference type="Proteomes" id="UP000018896">
    <property type="component" value="Unassembled WGS sequence"/>
</dbReference>
<name>W4QRH2_HALA3</name>
<dbReference type="RefSeq" id="WP_035663030.1">
    <property type="nucleotide sequence ID" value="NZ_BAUV01000006.1"/>
</dbReference>
<dbReference type="EMBL" id="BAUV01000006">
    <property type="protein sequence ID" value="GAE34248.1"/>
    <property type="molecule type" value="Genomic_DNA"/>
</dbReference>
<feature type="transmembrane region" description="Helical" evidence="1">
    <location>
        <begin position="6"/>
        <end position="24"/>
    </location>
</feature>
<keyword evidence="1" id="KW-0472">Membrane</keyword>
<dbReference type="STRING" id="1236973.JCM9157_1294"/>
<dbReference type="OrthoDB" id="7054537at2"/>
<protein>
    <recommendedName>
        <fullName evidence="4">Amidase</fullName>
    </recommendedName>
</protein>
<sequence>MKKINVIFALILTLGGGFVIYLIVNKEPDIQSTWVWDTREFQANSERYFHFLTEKRISKLYVQIDQELAYEEYEKMIEAAHAMEIAVFAIDGAKDWVQQLDELNNTLEWLKEYHRQVNDAARFDGLLLDVEPYLLDEWETEQLSILKGYQEVVRIGSEFSQNENVPFEMAIPFWFYQLEVEGENLLTWMYSYIDTVLIMSYRTELEGENGFHAIVAPYFEEFASDHVDIVLTVETESLEGEEQSISFSEKTESEMNQFISTLNKKYRNVQGISVHHLHSWIKLHQKTEGVSQ</sequence>
<dbReference type="AlphaFoldDB" id="W4QRH2"/>
<comment type="caution">
    <text evidence="2">The sequence shown here is derived from an EMBL/GenBank/DDBJ whole genome shotgun (WGS) entry which is preliminary data.</text>
</comment>
<evidence type="ECO:0000256" key="1">
    <source>
        <dbReference type="SAM" id="Phobius"/>
    </source>
</evidence>
<keyword evidence="1" id="KW-1133">Transmembrane helix</keyword>
<evidence type="ECO:0008006" key="4">
    <source>
        <dbReference type="Google" id="ProtNLM"/>
    </source>
</evidence>
<gene>
    <name evidence="2" type="ORF">JCM9157_1294</name>
</gene>
<proteinExistence type="predicted"/>
<organism evidence="2 3">
    <name type="scientific">Halalkalibacter akibai (strain ATCC 43226 / DSM 21942 / CIP 109018 / JCM 9157 / 1139)</name>
    <name type="common">Bacillus akibai</name>
    <dbReference type="NCBI Taxonomy" id="1236973"/>
    <lineage>
        <taxon>Bacteria</taxon>
        <taxon>Bacillati</taxon>
        <taxon>Bacillota</taxon>
        <taxon>Bacilli</taxon>
        <taxon>Bacillales</taxon>
        <taxon>Bacillaceae</taxon>
        <taxon>Halalkalibacter</taxon>
    </lineage>
</organism>
<evidence type="ECO:0000313" key="2">
    <source>
        <dbReference type="EMBL" id="GAE34248.1"/>
    </source>
</evidence>
<evidence type="ECO:0000313" key="3">
    <source>
        <dbReference type="Proteomes" id="UP000018896"/>
    </source>
</evidence>